<name>A0A0F9ME92_9ZZZZ</name>
<organism evidence="1">
    <name type="scientific">marine sediment metagenome</name>
    <dbReference type="NCBI Taxonomy" id="412755"/>
    <lineage>
        <taxon>unclassified sequences</taxon>
        <taxon>metagenomes</taxon>
        <taxon>ecological metagenomes</taxon>
    </lineage>
</organism>
<comment type="caution">
    <text evidence="1">The sequence shown here is derived from an EMBL/GenBank/DDBJ whole genome shotgun (WGS) entry which is preliminary data.</text>
</comment>
<sequence length="234" mass="27059">MKAIMEQPITTEFTLTSENHSRFTAIKNQRAVRKAQIRHLKKAMKEGSYIEASPFYVNKSGSRYFIIDGNHRIIAFREIVKSNKNFELKISLVVFRGLSEVSERDVYDSVAKQIPQSINDLLNLHKDEFELWNMLGKKPFPVRTTIYPTKMGMSLRIYLNMLGCSNIEDKKMAMGGLNRDDFLEVGKKTTEEDFYDLNEFFKEAKETKDEKLISDSSTSLLYLEKKSKSPSSIK</sequence>
<dbReference type="SUPFAM" id="SSF110849">
    <property type="entry name" value="ParB/Sulfiredoxin"/>
    <property type="match status" value="1"/>
</dbReference>
<protein>
    <recommendedName>
        <fullName evidence="2">ParB/Sulfiredoxin domain-containing protein</fullName>
    </recommendedName>
</protein>
<evidence type="ECO:0000313" key="1">
    <source>
        <dbReference type="EMBL" id="KKM74920.1"/>
    </source>
</evidence>
<accession>A0A0F9ME92</accession>
<dbReference type="InterPro" id="IPR036086">
    <property type="entry name" value="ParB/Sulfiredoxin_sf"/>
</dbReference>
<gene>
    <name evidence="1" type="ORF">LCGC14_1395510</name>
</gene>
<evidence type="ECO:0008006" key="2">
    <source>
        <dbReference type="Google" id="ProtNLM"/>
    </source>
</evidence>
<proteinExistence type="predicted"/>
<reference evidence="1" key="1">
    <citation type="journal article" date="2015" name="Nature">
        <title>Complex archaea that bridge the gap between prokaryotes and eukaryotes.</title>
        <authorList>
            <person name="Spang A."/>
            <person name="Saw J.H."/>
            <person name="Jorgensen S.L."/>
            <person name="Zaremba-Niedzwiedzka K."/>
            <person name="Martijn J."/>
            <person name="Lind A.E."/>
            <person name="van Eijk R."/>
            <person name="Schleper C."/>
            <person name="Guy L."/>
            <person name="Ettema T.J."/>
        </authorList>
    </citation>
    <scope>NUCLEOTIDE SEQUENCE</scope>
</reference>
<dbReference type="AlphaFoldDB" id="A0A0F9ME92"/>
<dbReference type="EMBL" id="LAZR01009062">
    <property type="protein sequence ID" value="KKM74920.1"/>
    <property type="molecule type" value="Genomic_DNA"/>
</dbReference>